<feature type="compositionally biased region" description="Low complexity" evidence="6">
    <location>
        <begin position="188"/>
        <end position="254"/>
    </location>
</feature>
<dbReference type="CDD" id="cd04476">
    <property type="entry name" value="RPA1_DBD_C"/>
    <property type="match status" value="1"/>
</dbReference>
<feature type="domain" description="Replication factor A C-terminal" evidence="7">
    <location>
        <begin position="1242"/>
        <end position="1383"/>
    </location>
</feature>
<dbReference type="KEGG" id="acan:ACA1_054890"/>
<evidence type="ECO:0000256" key="6">
    <source>
        <dbReference type="SAM" id="MobiDB-lite"/>
    </source>
</evidence>
<evidence type="ECO:0000256" key="5">
    <source>
        <dbReference type="ARBA" id="ARBA00023125"/>
    </source>
</evidence>
<evidence type="ECO:0000256" key="2">
    <source>
        <dbReference type="ARBA" id="ARBA00022723"/>
    </source>
</evidence>
<dbReference type="InterPro" id="IPR057207">
    <property type="entry name" value="FBXL15_LRR"/>
</dbReference>
<feature type="compositionally biased region" description="Polar residues" evidence="6">
    <location>
        <begin position="320"/>
        <end position="333"/>
    </location>
</feature>
<feature type="compositionally biased region" description="Low complexity" evidence="6">
    <location>
        <begin position="700"/>
        <end position="723"/>
    </location>
</feature>
<reference evidence="9 10" key="1">
    <citation type="journal article" date="2013" name="Genome Biol.">
        <title>Genome of Acanthamoeba castellanii highlights extensive lateral gene transfer and early evolution of tyrosine kinase signaling.</title>
        <authorList>
            <person name="Clarke M."/>
            <person name="Lohan A.J."/>
            <person name="Liu B."/>
            <person name="Lagkouvardos I."/>
            <person name="Roy S."/>
            <person name="Zafar N."/>
            <person name="Bertelli C."/>
            <person name="Schilde C."/>
            <person name="Kianianmomeni A."/>
            <person name="Burglin T.R."/>
            <person name="Frech C."/>
            <person name="Turcotte B."/>
            <person name="Kopec K.O."/>
            <person name="Synnott J.M."/>
            <person name="Choo C."/>
            <person name="Paponov I."/>
            <person name="Finkler A."/>
            <person name="Soon Heng Tan C."/>
            <person name="Hutchins A.P."/>
            <person name="Weinmeier T."/>
            <person name="Rattei T."/>
            <person name="Chu J.S."/>
            <person name="Gimenez G."/>
            <person name="Irimia M."/>
            <person name="Rigden D.J."/>
            <person name="Fitzpatrick D.A."/>
            <person name="Lorenzo-Morales J."/>
            <person name="Bateman A."/>
            <person name="Chiu C.H."/>
            <person name="Tang P."/>
            <person name="Hegemann P."/>
            <person name="Fromm H."/>
            <person name="Raoult D."/>
            <person name="Greub G."/>
            <person name="Miranda-Saavedra D."/>
            <person name="Chen N."/>
            <person name="Nash P."/>
            <person name="Ginger M.L."/>
            <person name="Horn M."/>
            <person name="Schaap P."/>
            <person name="Caler L."/>
            <person name="Loftus B."/>
        </authorList>
    </citation>
    <scope>NUCLEOTIDE SEQUENCE [LARGE SCALE GENOMIC DNA]</scope>
    <source>
        <strain evidence="9 10">Neff</strain>
    </source>
</reference>
<dbReference type="SUPFAM" id="SSF52047">
    <property type="entry name" value="RNI-like"/>
    <property type="match status" value="2"/>
</dbReference>
<comment type="similarity">
    <text evidence="1">Belongs to the replication factor A protein 1 family.</text>
</comment>
<sequence length="1419" mass="153132">MLAKGDFQLVLQLERNNTSIGGAAHADVASQESLREEWRGGRFYVVGPDLEEHTLKLVINHKPSTPANVSDPQLPTEVEIFVGGQKNASNPLLWPSAHLAMAGLSFAAVEDLHDHHQQTYAGEGSGAREMRFEVRFYRVIALREVQVQVEGDYQTLYQTERMVEPDVVMDMTYVGVATTPTTNTFDPSSSLPSSSASTSSNSQDSPLTPSPGFSSSSSVSSSSSTSSSSSARDSQATSTASQFSSQPSSLSSMTPPTPFTIPHSAYIGDSQASAADFSLGSLPAEFALTPTPREHHPALASTMDFEAEPQSLKRKRSQEESGTLLPTSPNASQAERKRKPDDTSDGAADAGASTFALVLAHQQAASPLLSLATPLLVFLLSHYLDYPLGYLDLLALAQSCKQLHHLLLASPATPLVWSAVHSYDFSPVGKHATKDRIAEILFRCRGYQEDSNAQTRELLRSSPLLAGLEQRGRVRSLNLSYCTLLSLVDIKRLVEMCGPPPKPKALVADDQEDAMDQQHTPPKPGSDADLALADQHLETLKLMELDTIRNLAFLHSLYYAWAPYLRVLEVKNCAGLDSSDGVPALLDAAATASAPVSPCPTPAPSPLPWGRTGPAAAGMRGTPQRSGAAAPVPRGGRGAMSTPTFVVTPSRHVNTTSSRDSPVAVGRGRGSGPSPSQRALFSSPPHSALRQPTASASLLSPPRSTARPASSAPTSPYATPPRSGLHLQSGGSGARSAPTSPHRSPPGSPYSALLAALPPSLHLREVSLLKCAPPEHCIVQLVTALPNLESLDLWGCRVTDRVVEVLSVHCPKLRRLSLAENPMLTDRALALINPASFPDLAALVLRRCTELTSAAVASLAMTWQAVTGGTGDGDDDDYFKQEMAAEAEADNGDGWWPVPPPANSATVARKRGIEELDLWGVNVYDHALVAIAASCPHLTKLWLGETAVSDEGLHALAQSCTELQEISLRRCINGVTDAGIVPVLQANPALTKIDLWGVRRVTDATVAAIAQRRPSSTAAGVKSLELAESDITDAALFDLARGCRWLEELSLRRCLNITDAGVAALAQGCPHIKTLDLWECGRVTDAGLEAVAAGLPQLHALEVTELPITTRSLVALASHCPKLTHLALRRCGMIDDAALAAFFAALPTELRRKRLRTLDISYCPRLTPAALAMLASNPAQLPHTLELYDCPQLGKQHIARFLASVPENRTRVECHDYKSMTVKELKALCESFECSTSCPTVYASVVCTVNEIRTSGMWYPACPWPKCHKKVEEYHGGDEGYDGEEEGQQHHQKRWYCKTCNRVYAGRYVNRYMASLRIVDHTGDLWLRAFDEAAAPLLGTSAQELSQLKDFDETLFVDKVKEAQLQRHEMRVKVVQETYQGRRSGKPFLLYHLPLADVAAPQAAALAQRIDTYLWLDFV</sequence>
<keyword evidence="4" id="KW-0862">Zinc</keyword>
<dbReference type="PANTHER" id="PTHR13318">
    <property type="entry name" value="PARTNER OF PAIRED, ISOFORM B-RELATED"/>
    <property type="match status" value="1"/>
</dbReference>
<accession>L8H7N3</accession>
<feature type="region of interest" description="Disordered" evidence="6">
    <location>
        <begin position="503"/>
        <end position="529"/>
    </location>
</feature>
<evidence type="ECO:0000256" key="1">
    <source>
        <dbReference type="ARBA" id="ARBA00005690"/>
    </source>
</evidence>
<dbReference type="Gene3D" id="3.80.10.10">
    <property type="entry name" value="Ribonuclease Inhibitor"/>
    <property type="match status" value="2"/>
</dbReference>
<feature type="region of interest" description="Disordered" evidence="6">
    <location>
        <begin position="180"/>
        <end position="265"/>
    </location>
</feature>
<dbReference type="PANTHER" id="PTHR13318:SF105">
    <property type="entry name" value="F-BOX_LRR-REPEAT PROTEIN 3"/>
    <property type="match status" value="1"/>
</dbReference>
<dbReference type="InterPro" id="IPR012340">
    <property type="entry name" value="NA-bd_OB-fold"/>
</dbReference>
<dbReference type="SMART" id="SM00367">
    <property type="entry name" value="LRR_CC"/>
    <property type="match status" value="13"/>
</dbReference>
<dbReference type="Proteomes" id="UP000011083">
    <property type="component" value="Unassembled WGS sequence"/>
</dbReference>
<dbReference type="STRING" id="1257118.L8H7N3"/>
<feature type="region of interest" description="Disordered" evidence="6">
    <location>
        <begin position="294"/>
        <end position="348"/>
    </location>
</feature>
<feature type="domain" description="F-box/LRR-repeat protein 15-like leucin rich repeat" evidence="8">
    <location>
        <begin position="1056"/>
        <end position="1175"/>
    </location>
</feature>
<dbReference type="EMBL" id="KB007909">
    <property type="protein sequence ID" value="ELR20743.1"/>
    <property type="molecule type" value="Genomic_DNA"/>
</dbReference>
<evidence type="ECO:0000256" key="4">
    <source>
        <dbReference type="ARBA" id="ARBA00022833"/>
    </source>
</evidence>
<dbReference type="Pfam" id="PF25372">
    <property type="entry name" value="DUF7885"/>
    <property type="match status" value="2"/>
</dbReference>
<dbReference type="InterPro" id="IPR032675">
    <property type="entry name" value="LRR_dom_sf"/>
</dbReference>
<dbReference type="GO" id="GO:0031146">
    <property type="term" value="P:SCF-dependent proteasomal ubiquitin-dependent protein catabolic process"/>
    <property type="evidence" value="ECO:0007669"/>
    <property type="project" value="TreeGrafter"/>
</dbReference>
<dbReference type="GO" id="GO:0019005">
    <property type="term" value="C:SCF ubiquitin ligase complex"/>
    <property type="evidence" value="ECO:0007669"/>
    <property type="project" value="TreeGrafter"/>
</dbReference>
<name>L8H7N3_ACACF</name>
<keyword evidence="2" id="KW-0479">Metal-binding</keyword>
<dbReference type="InterPro" id="IPR047192">
    <property type="entry name" value="Euk_RPA1_DBD_C"/>
</dbReference>
<keyword evidence="5" id="KW-0238">DNA-binding</keyword>
<evidence type="ECO:0000259" key="8">
    <source>
        <dbReference type="Pfam" id="PF25372"/>
    </source>
</evidence>
<dbReference type="InterPro" id="IPR013955">
    <property type="entry name" value="Rep_factor-A_C"/>
</dbReference>
<dbReference type="VEuPathDB" id="AmoebaDB:ACA1_054890"/>
<feature type="compositionally biased region" description="Polar residues" evidence="6">
    <location>
        <begin position="641"/>
        <end position="660"/>
    </location>
</feature>
<feature type="compositionally biased region" description="Pro residues" evidence="6">
    <location>
        <begin position="597"/>
        <end position="607"/>
    </location>
</feature>
<dbReference type="GeneID" id="14921613"/>
<gene>
    <name evidence="9" type="ORF">ACA1_054890</name>
</gene>
<proteinExistence type="inferred from homology"/>
<keyword evidence="10" id="KW-1185">Reference proteome</keyword>
<dbReference type="Gene3D" id="2.40.50.140">
    <property type="entry name" value="Nucleic acid-binding proteins"/>
    <property type="match status" value="1"/>
</dbReference>
<dbReference type="SMART" id="SM00368">
    <property type="entry name" value="LRR_RI"/>
    <property type="match status" value="3"/>
</dbReference>
<dbReference type="GO" id="GO:0003677">
    <property type="term" value="F:DNA binding"/>
    <property type="evidence" value="ECO:0007669"/>
    <property type="project" value="UniProtKB-KW"/>
</dbReference>
<protein>
    <submittedName>
        <fullName evidence="9">Leucine rich repeat-containing protein</fullName>
    </submittedName>
</protein>
<dbReference type="SUPFAM" id="SSF50249">
    <property type="entry name" value="Nucleic acid-binding proteins"/>
    <property type="match status" value="1"/>
</dbReference>
<evidence type="ECO:0000313" key="9">
    <source>
        <dbReference type="EMBL" id="ELR20743.1"/>
    </source>
</evidence>
<evidence type="ECO:0000313" key="10">
    <source>
        <dbReference type="Proteomes" id="UP000011083"/>
    </source>
</evidence>
<dbReference type="GO" id="GO:0008270">
    <property type="term" value="F:zinc ion binding"/>
    <property type="evidence" value="ECO:0007669"/>
    <property type="project" value="UniProtKB-KW"/>
</dbReference>
<feature type="region of interest" description="Disordered" evidence="6">
    <location>
        <begin position="593"/>
        <end position="751"/>
    </location>
</feature>
<dbReference type="RefSeq" id="XP_004344146.1">
    <property type="nucleotide sequence ID" value="XM_004344096.1"/>
</dbReference>
<feature type="compositionally biased region" description="Low complexity" evidence="6">
    <location>
        <begin position="661"/>
        <end position="679"/>
    </location>
</feature>
<dbReference type="OrthoDB" id="550575at2759"/>
<keyword evidence="3" id="KW-0863">Zinc-finger</keyword>
<dbReference type="InterPro" id="IPR006553">
    <property type="entry name" value="Leu-rich_rpt_Cys-con_subtyp"/>
</dbReference>
<organism evidence="9 10">
    <name type="scientific">Acanthamoeba castellanii (strain ATCC 30010 / Neff)</name>
    <dbReference type="NCBI Taxonomy" id="1257118"/>
    <lineage>
        <taxon>Eukaryota</taxon>
        <taxon>Amoebozoa</taxon>
        <taxon>Discosea</taxon>
        <taxon>Longamoebia</taxon>
        <taxon>Centramoebida</taxon>
        <taxon>Acanthamoebidae</taxon>
        <taxon>Acanthamoeba</taxon>
    </lineage>
</organism>
<evidence type="ECO:0000259" key="7">
    <source>
        <dbReference type="Pfam" id="PF08646"/>
    </source>
</evidence>
<feature type="domain" description="F-box/LRR-repeat protein 15-like leucin rich repeat" evidence="8">
    <location>
        <begin position="913"/>
        <end position="1011"/>
    </location>
</feature>
<evidence type="ECO:0000256" key="3">
    <source>
        <dbReference type="ARBA" id="ARBA00022771"/>
    </source>
</evidence>
<dbReference type="Pfam" id="PF08646">
    <property type="entry name" value="Rep_fac-A_C"/>
    <property type="match status" value="1"/>
</dbReference>